<reference evidence="1" key="1">
    <citation type="submission" date="2021-03" db="EMBL/GenBank/DDBJ databases">
        <title>Description of Psychrosphaera ytuae sp. nov. isolated from deep sea sediment of South China Sea.</title>
        <authorList>
            <person name="Zhang J."/>
            <person name="Xu X.-D."/>
        </authorList>
    </citation>
    <scope>NUCLEOTIDE SEQUENCE</scope>
    <source>
        <strain evidence="1">MTZ26</strain>
    </source>
</reference>
<dbReference type="Pfam" id="PF14595">
    <property type="entry name" value="Thioredoxin_9"/>
    <property type="match status" value="1"/>
</dbReference>
<evidence type="ECO:0000313" key="1">
    <source>
        <dbReference type="EMBL" id="QTH63606.1"/>
    </source>
</evidence>
<dbReference type="InterPro" id="IPR036249">
    <property type="entry name" value="Thioredoxin-like_sf"/>
</dbReference>
<dbReference type="EMBL" id="CP072110">
    <property type="protein sequence ID" value="QTH63606.1"/>
    <property type="molecule type" value="Genomic_DNA"/>
</dbReference>
<dbReference type="KEGG" id="psym:J1N51_12905"/>
<protein>
    <submittedName>
        <fullName evidence="1">Thioredoxin family protein</fullName>
    </submittedName>
</protein>
<evidence type="ECO:0000313" key="2">
    <source>
        <dbReference type="Proteomes" id="UP000682739"/>
    </source>
</evidence>
<gene>
    <name evidence="1" type="ORF">J1N51_12905</name>
</gene>
<name>A0A975DAL3_9GAMM</name>
<dbReference type="SUPFAM" id="SSF52833">
    <property type="entry name" value="Thioredoxin-like"/>
    <property type="match status" value="1"/>
</dbReference>
<dbReference type="Proteomes" id="UP000682739">
    <property type="component" value="Chromosome"/>
</dbReference>
<keyword evidence="2" id="KW-1185">Reference proteome</keyword>
<dbReference type="Gene3D" id="3.40.30.10">
    <property type="entry name" value="Glutaredoxin"/>
    <property type="match status" value="1"/>
</dbReference>
<accession>A0A975DAL3</accession>
<dbReference type="AlphaFoldDB" id="A0A975DAL3"/>
<proteinExistence type="predicted"/>
<sequence>MSCPYTNIKQLNYELMMFKHKKTTFLLLLTITLSGCFANAFSDSSSREFHVGAITGPEILAQFESFSHHKDDYNYTETEITQLRTIAEPIEVKVFFGEWCHDSVREVPRLIELFKRANNNNISASFYALDTAKSDPEGQALKYNIKRTPTVIIYKNNEELGRFLEFPKTNWANDISQLASSQEAAN</sequence>
<dbReference type="RefSeq" id="WP_208831662.1">
    <property type="nucleotide sequence ID" value="NZ_CP072110.1"/>
</dbReference>
<organism evidence="1 2">
    <name type="scientific">Psychrosphaera ytuae</name>
    <dbReference type="NCBI Taxonomy" id="2820710"/>
    <lineage>
        <taxon>Bacteria</taxon>
        <taxon>Pseudomonadati</taxon>
        <taxon>Pseudomonadota</taxon>
        <taxon>Gammaproteobacteria</taxon>
        <taxon>Alteromonadales</taxon>
        <taxon>Pseudoalteromonadaceae</taxon>
        <taxon>Psychrosphaera</taxon>
    </lineage>
</organism>
<dbReference type="CDD" id="cd02947">
    <property type="entry name" value="TRX_family"/>
    <property type="match status" value="1"/>
</dbReference>